<dbReference type="Proteomes" id="UP001370490">
    <property type="component" value="Unassembled WGS sequence"/>
</dbReference>
<evidence type="ECO:0000313" key="3">
    <source>
        <dbReference type="Proteomes" id="UP001370490"/>
    </source>
</evidence>
<accession>A0AAN8UQM0</accession>
<organism evidence="2 3">
    <name type="scientific">Dillenia turbinata</name>
    <dbReference type="NCBI Taxonomy" id="194707"/>
    <lineage>
        <taxon>Eukaryota</taxon>
        <taxon>Viridiplantae</taxon>
        <taxon>Streptophyta</taxon>
        <taxon>Embryophyta</taxon>
        <taxon>Tracheophyta</taxon>
        <taxon>Spermatophyta</taxon>
        <taxon>Magnoliopsida</taxon>
        <taxon>eudicotyledons</taxon>
        <taxon>Gunneridae</taxon>
        <taxon>Pentapetalae</taxon>
        <taxon>Dilleniales</taxon>
        <taxon>Dilleniaceae</taxon>
        <taxon>Dillenia</taxon>
    </lineage>
</organism>
<dbReference type="PROSITE" id="PS00018">
    <property type="entry name" value="EF_HAND_1"/>
    <property type="match status" value="1"/>
</dbReference>
<sequence length="94" mass="10394">MAFLLMLIVGFWFGVSLSMDSNVRDVNGREVKVSERVEGKEVGIGAEREGESEKAALLPPRAGGMSKRPHKPGLKVQWNDKDGNKLVEVLEFQP</sequence>
<feature type="signal peptide" evidence="1">
    <location>
        <begin position="1"/>
        <end position="18"/>
    </location>
</feature>
<protein>
    <submittedName>
        <fullName evidence="2">Uncharacterized protein</fullName>
    </submittedName>
</protein>
<feature type="non-terminal residue" evidence="2">
    <location>
        <position position="94"/>
    </location>
</feature>
<keyword evidence="1" id="KW-0732">Signal</keyword>
<dbReference type="AlphaFoldDB" id="A0AAN8UQM0"/>
<feature type="chain" id="PRO_5042865128" evidence="1">
    <location>
        <begin position="19"/>
        <end position="94"/>
    </location>
</feature>
<evidence type="ECO:0000313" key="2">
    <source>
        <dbReference type="EMBL" id="KAK6914142.1"/>
    </source>
</evidence>
<dbReference type="InterPro" id="IPR018247">
    <property type="entry name" value="EF_Hand_1_Ca_BS"/>
</dbReference>
<name>A0AAN8UQM0_9MAGN</name>
<gene>
    <name evidence="2" type="ORF">RJ641_021463</name>
</gene>
<evidence type="ECO:0000256" key="1">
    <source>
        <dbReference type="SAM" id="SignalP"/>
    </source>
</evidence>
<comment type="caution">
    <text evidence="2">The sequence shown here is derived from an EMBL/GenBank/DDBJ whole genome shotgun (WGS) entry which is preliminary data.</text>
</comment>
<reference evidence="2 3" key="1">
    <citation type="submission" date="2023-12" db="EMBL/GenBank/DDBJ databases">
        <title>A high-quality genome assembly for Dillenia turbinata (Dilleniales).</title>
        <authorList>
            <person name="Chanderbali A."/>
        </authorList>
    </citation>
    <scope>NUCLEOTIDE SEQUENCE [LARGE SCALE GENOMIC DNA]</scope>
    <source>
        <strain evidence="2">LSX21</strain>
        <tissue evidence="2">Leaf</tissue>
    </source>
</reference>
<proteinExistence type="predicted"/>
<keyword evidence="3" id="KW-1185">Reference proteome</keyword>
<dbReference type="EMBL" id="JBAMMX010000026">
    <property type="protein sequence ID" value="KAK6914142.1"/>
    <property type="molecule type" value="Genomic_DNA"/>
</dbReference>